<dbReference type="Proteomes" id="UP001341840">
    <property type="component" value="Unassembled WGS sequence"/>
</dbReference>
<reference evidence="2 3" key="1">
    <citation type="journal article" date="2023" name="Plants (Basel)">
        <title>Bridging the Gap: Combining Genomics and Transcriptomics Approaches to Understand Stylosanthes scabra, an Orphan Legume from the Brazilian Caatinga.</title>
        <authorList>
            <person name="Ferreira-Neto J.R.C."/>
            <person name="da Silva M.D."/>
            <person name="Binneck E."/>
            <person name="de Melo N.F."/>
            <person name="da Silva R.H."/>
            <person name="de Melo A.L.T.M."/>
            <person name="Pandolfi V."/>
            <person name="Bustamante F.O."/>
            <person name="Brasileiro-Vidal A.C."/>
            <person name="Benko-Iseppon A.M."/>
        </authorList>
    </citation>
    <scope>NUCLEOTIDE SEQUENCE [LARGE SCALE GENOMIC DNA]</scope>
    <source>
        <tissue evidence="2">Leaves</tissue>
    </source>
</reference>
<name>A0ABU6W7R1_9FABA</name>
<sequence>MERSHQKTLGRVPPALDWLQKSASATRSTRSQHGLESSHLRVEFGPVKRAGRRRETGRALQPLITPTNPTTQIESGRREKPNRVWWLLAAYGGEVGGIILGTT</sequence>
<evidence type="ECO:0000256" key="1">
    <source>
        <dbReference type="SAM" id="MobiDB-lite"/>
    </source>
</evidence>
<feature type="compositionally biased region" description="Polar residues" evidence="1">
    <location>
        <begin position="64"/>
        <end position="74"/>
    </location>
</feature>
<protein>
    <submittedName>
        <fullName evidence="2">Uncharacterized protein</fullName>
    </submittedName>
</protein>
<comment type="caution">
    <text evidence="2">The sequence shown here is derived from an EMBL/GenBank/DDBJ whole genome shotgun (WGS) entry which is preliminary data.</text>
</comment>
<proteinExistence type="predicted"/>
<evidence type="ECO:0000313" key="3">
    <source>
        <dbReference type="Proteomes" id="UP001341840"/>
    </source>
</evidence>
<dbReference type="EMBL" id="JASCZI010181258">
    <property type="protein sequence ID" value="MED6180128.1"/>
    <property type="molecule type" value="Genomic_DNA"/>
</dbReference>
<evidence type="ECO:0000313" key="2">
    <source>
        <dbReference type="EMBL" id="MED6180128.1"/>
    </source>
</evidence>
<gene>
    <name evidence="2" type="ORF">PIB30_007285</name>
</gene>
<keyword evidence="3" id="KW-1185">Reference proteome</keyword>
<accession>A0ABU6W7R1</accession>
<feature type="compositionally biased region" description="Polar residues" evidence="1">
    <location>
        <begin position="21"/>
        <end position="35"/>
    </location>
</feature>
<organism evidence="2 3">
    <name type="scientific">Stylosanthes scabra</name>
    <dbReference type="NCBI Taxonomy" id="79078"/>
    <lineage>
        <taxon>Eukaryota</taxon>
        <taxon>Viridiplantae</taxon>
        <taxon>Streptophyta</taxon>
        <taxon>Embryophyta</taxon>
        <taxon>Tracheophyta</taxon>
        <taxon>Spermatophyta</taxon>
        <taxon>Magnoliopsida</taxon>
        <taxon>eudicotyledons</taxon>
        <taxon>Gunneridae</taxon>
        <taxon>Pentapetalae</taxon>
        <taxon>rosids</taxon>
        <taxon>fabids</taxon>
        <taxon>Fabales</taxon>
        <taxon>Fabaceae</taxon>
        <taxon>Papilionoideae</taxon>
        <taxon>50 kb inversion clade</taxon>
        <taxon>dalbergioids sensu lato</taxon>
        <taxon>Dalbergieae</taxon>
        <taxon>Pterocarpus clade</taxon>
        <taxon>Stylosanthes</taxon>
    </lineage>
</organism>
<feature type="region of interest" description="Disordered" evidence="1">
    <location>
        <begin position="1"/>
        <end position="77"/>
    </location>
</feature>